<keyword evidence="1" id="KW-0812">Transmembrane</keyword>
<dbReference type="AlphaFoldDB" id="A0A9P6HBP6"/>
<protein>
    <submittedName>
        <fullName evidence="2">Uncharacterized protein</fullName>
    </submittedName>
</protein>
<proteinExistence type="predicted"/>
<gene>
    <name evidence="2" type="ORF">BJ322DRAFT_1109650</name>
</gene>
<keyword evidence="1" id="KW-1133">Transmembrane helix</keyword>
<feature type="transmembrane region" description="Helical" evidence="1">
    <location>
        <begin position="96"/>
        <end position="114"/>
    </location>
</feature>
<name>A0A9P6HBP6_9AGAM</name>
<evidence type="ECO:0000313" key="3">
    <source>
        <dbReference type="Proteomes" id="UP000736335"/>
    </source>
</evidence>
<reference evidence="2" key="1">
    <citation type="journal article" date="2020" name="Nat. Commun.">
        <title>Large-scale genome sequencing of mycorrhizal fungi provides insights into the early evolution of symbiotic traits.</title>
        <authorList>
            <person name="Miyauchi S."/>
            <person name="Kiss E."/>
            <person name="Kuo A."/>
            <person name="Drula E."/>
            <person name="Kohler A."/>
            <person name="Sanchez-Garcia M."/>
            <person name="Morin E."/>
            <person name="Andreopoulos B."/>
            <person name="Barry K.W."/>
            <person name="Bonito G."/>
            <person name="Buee M."/>
            <person name="Carver A."/>
            <person name="Chen C."/>
            <person name="Cichocki N."/>
            <person name="Clum A."/>
            <person name="Culley D."/>
            <person name="Crous P.W."/>
            <person name="Fauchery L."/>
            <person name="Girlanda M."/>
            <person name="Hayes R.D."/>
            <person name="Keri Z."/>
            <person name="LaButti K."/>
            <person name="Lipzen A."/>
            <person name="Lombard V."/>
            <person name="Magnuson J."/>
            <person name="Maillard F."/>
            <person name="Murat C."/>
            <person name="Nolan M."/>
            <person name="Ohm R.A."/>
            <person name="Pangilinan J."/>
            <person name="Pereira M.F."/>
            <person name="Perotto S."/>
            <person name="Peter M."/>
            <person name="Pfister S."/>
            <person name="Riley R."/>
            <person name="Sitrit Y."/>
            <person name="Stielow J.B."/>
            <person name="Szollosi G."/>
            <person name="Zifcakova L."/>
            <person name="Stursova M."/>
            <person name="Spatafora J.W."/>
            <person name="Tedersoo L."/>
            <person name="Vaario L.M."/>
            <person name="Yamada A."/>
            <person name="Yan M."/>
            <person name="Wang P."/>
            <person name="Xu J."/>
            <person name="Bruns T."/>
            <person name="Baldrian P."/>
            <person name="Vilgalys R."/>
            <person name="Dunand C."/>
            <person name="Henrissat B."/>
            <person name="Grigoriev I.V."/>
            <person name="Hibbett D."/>
            <person name="Nagy L.G."/>
            <person name="Martin F.M."/>
        </authorList>
    </citation>
    <scope>NUCLEOTIDE SEQUENCE</scope>
    <source>
        <strain evidence="2">UH-Tt-Lm1</strain>
    </source>
</reference>
<dbReference type="EMBL" id="WIUZ02000009">
    <property type="protein sequence ID" value="KAF9783806.1"/>
    <property type="molecule type" value="Genomic_DNA"/>
</dbReference>
<dbReference type="InterPro" id="IPR028110">
    <property type="entry name" value="TMEM254"/>
</dbReference>
<feature type="transmembrane region" description="Helical" evidence="1">
    <location>
        <begin position="21"/>
        <end position="39"/>
    </location>
</feature>
<sequence length="131" mass="14430">MTRFDDGSANRSARPPIAFGVSKLWIPHVLLICFIYYVSLSPQQDVGQNAFWTFGVYIRDLVGGRVVDAGVVFMWVAHLVEAVYTAILARRYETTLVVGVSYVLATLIFGGAGWQELSNRAQKSSARSKAA</sequence>
<feature type="transmembrane region" description="Helical" evidence="1">
    <location>
        <begin position="69"/>
        <end position="89"/>
    </location>
</feature>
<organism evidence="2 3">
    <name type="scientific">Thelephora terrestris</name>
    <dbReference type="NCBI Taxonomy" id="56493"/>
    <lineage>
        <taxon>Eukaryota</taxon>
        <taxon>Fungi</taxon>
        <taxon>Dikarya</taxon>
        <taxon>Basidiomycota</taxon>
        <taxon>Agaricomycotina</taxon>
        <taxon>Agaricomycetes</taxon>
        <taxon>Thelephorales</taxon>
        <taxon>Thelephoraceae</taxon>
        <taxon>Thelephora</taxon>
    </lineage>
</organism>
<keyword evidence="3" id="KW-1185">Reference proteome</keyword>
<evidence type="ECO:0000313" key="2">
    <source>
        <dbReference type="EMBL" id="KAF9783806.1"/>
    </source>
</evidence>
<comment type="caution">
    <text evidence="2">The sequence shown here is derived from an EMBL/GenBank/DDBJ whole genome shotgun (WGS) entry which is preliminary data.</text>
</comment>
<dbReference type="Proteomes" id="UP000736335">
    <property type="component" value="Unassembled WGS sequence"/>
</dbReference>
<keyword evidence="1" id="KW-0472">Membrane</keyword>
<dbReference type="OrthoDB" id="10372060at2759"/>
<reference evidence="2" key="2">
    <citation type="submission" date="2020-11" db="EMBL/GenBank/DDBJ databases">
        <authorList>
            <consortium name="DOE Joint Genome Institute"/>
            <person name="Kuo A."/>
            <person name="Miyauchi S."/>
            <person name="Kiss E."/>
            <person name="Drula E."/>
            <person name="Kohler A."/>
            <person name="Sanchez-Garcia M."/>
            <person name="Andreopoulos B."/>
            <person name="Barry K.W."/>
            <person name="Bonito G."/>
            <person name="Buee M."/>
            <person name="Carver A."/>
            <person name="Chen C."/>
            <person name="Cichocki N."/>
            <person name="Clum A."/>
            <person name="Culley D."/>
            <person name="Crous P.W."/>
            <person name="Fauchery L."/>
            <person name="Girlanda M."/>
            <person name="Hayes R."/>
            <person name="Keri Z."/>
            <person name="Labutti K."/>
            <person name="Lipzen A."/>
            <person name="Lombard V."/>
            <person name="Magnuson J."/>
            <person name="Maillard F."/>
            <person name="Morin E."/>
            <person name="Murat C."/>
            <person name="Nolan M."/>
            <person name="Ohm R."/>
            <person name="Pangilinan J."/>
            <person name="Pereira M."/>
            <person name="Perotto S."/>
            <person name="Peter M."/>
            <person name="Riley R."/>
            <person name="Sitrit Y."/>
            <person name="Stielow B."/>
            <person name="Szollosi G."/>
            <person name="Zifcakova L."/>
            <person name="Stursova M."/>
            <person name="Spatafora J.W."/>
            <person name="Tedersoo L."/>
            <person name="Vaario L.-M."/>
            <person name="Yamada A."/>
            <person name="Yan M."/>
            <person name="Wang P."/>
            <person name="Xu J."/>
            <person name="Bruns T."/>
            <person name="Baldrian P."/>
            <person name="Vilgalys R."/>
            <person name="Henrissat B."/>
            <person name="Grigoriev I.V."/>
            <person name="Hibbett D."/>
            <person name="Nagy L.G."/>
            <person name="Martin F.M."/>
        </authorList>
    </citation>
    <scope>NUCLEOTIDE SEQUENCE</scope>
    <source>
        <strain evidence="2">UH-Tt-Lm1</strain>
    </source>
</reference>
<dbReference type="Pfam" id="PF14934">
    <property type="entry name" value="TMEM254"/>
    <property type="match status" value="1"/>
</dbReference>
<accession>A0A9P6HBP6</accession>
<evidence type="ECO:0000256" key="1">
    <source>
        <dbReference type="SAM" id="Phobius"/>
    </source>
</evidence>